<evidence type="ECO:0000259" key="2">
    <source>
        <dbReference type="PROSITE" id="PS50883"/>
    </source>
</evidence>
<dbReference type="InterPro" id="IPR003018">
    <property type="entry name" value="GAF"/>
</dbReference>
<name>A0ABM7IMK4_9MYCO</name>
<dbReference type="SMART" id="SM00052">
    <property type="entry name" value="EAL"/>
    <property type="match status" value="1"/>
</dbReference>
<dbReference type="Pfam" id="PF00563">
    <property type="entry name" value="EAL"/>
    <property type="match status" value="1"/>
</dbReference>
<dbReference type="SMART" id="SM00267">
    <property type="entry name" value="GGDEF"/>
    <property type="match status" value="1"/>
</dbReference>
<dbReference type="SMART" id="SM00065">
    <property type="entry name" value="GAF"/>
    <property type="match status" value="1"/>
</dbReference>
<dbReference type="InterPro" id="IPR035919">
    <property type="entry name" value="EAL_sf"/>
</dbReference>
<evidence type="ECO:0000313" key="5">
    <source>
        <dbReference type="Proteomes" id="UP000465609"/>
    </source>
</evidence>
<dbReference type="InterPro" id="IPR001633">
    <property type="entry name" value="EAL_dom"/>
</dbReference>
<keyword evidence="5" id="KW-1185">Reference proteome</keyword>
<dbReference type="CDD" id="cd01948">
    <property type="entry name" value="EAL"/>
    <property type="match status" value="1"/>
</dbReference>
<dbReference type="InterPro" id="IPR029787">
    <property type="entry name" value="Nucleotide_cyclase"/>
</dbReference>
<feature type="region of interest" description="Disordered" evidence="1">
    <location>
        <begin position="628"/>
        <end position="666"/>
    </location>
</feature>
<dbReference type="Gene3D" id="3.20.20.450">
    <property type="entry name" value="EAL domain"/>
    <property type="match status" value="1"/>
</dbReference>
<evidence type="ECO:0000313" key="4">
    <source>
        <dbReference type="EMBL" id="BBX87999.1"/>
    </source>
</evidence>
<evidence type="ECO:0000259" key="3">
    <source>
        <dbReference type="PROSITE" id="PS50887"/>
    </source>
</evidence>
<dbReference type="InterPro" id="IPR052155">
    <property type="entry name" value="Biofilm_reg_signaling"/>
</dbReference>
<dbReference type="PROSITE" id="PS50883">
    <property type="entry name" value="EAL"/>
    <property type="match status" value="1"/>
</dbReference>
<dbReference type="Pfam" id="PF00990">
    <property type="entry name" value="GGDEF"/>
    <property type="match status" value="1"/>
</dbReference>
<dbReference type="Gene3D" id="3.30.70.270">
    <property type="match status" value="1"/>
</dbReference>
<dbReference type="Proteomes" id="UP000465609">
    <property type="component" value="Chromosome"/>
</dbReference>
<sequence>MFSHHNTLGELIADTAQKLLSVATDGVDDLSKEVLADIGRFFALDAVFLWHNTHNLGATELIAQWPARKCVSDSDPAFALADDLDKPAALRLNAQSKEFRARITPGTSAPDILSIAVAPLIPPGGDAVGNLELVRYGYHDWPANDLDALTLLAAVFANVKLRTDREREMKRLSEQDSLTGLWNRRKLIQLLEFRLSHGASDPVAILYVSPDRLRTVNAVLGHAAGDQLMTHLSNQVQAQMGDSGFIARPGDDEIAVVLDGPASHQHAEAFAQHLRDKFRGRIILEAERVQSSMSIAVAVGFPGRHSASDLMSHVSRALSSIRAAGGNDIATFRDDLAETFNAWTDIELNLQRAIEEEELVLFFQPEVDLRTGAIVALESRVQWNHPSRGHLPLEQFMPVAEATNQAAMLGRRILWICCEQLHHWRSNHLAQSIVMRIKLSPAQVLTEDFPAYLTKTLDYFQLPAHAISLEFPESDLFYEPSASATLRNLKATGVGLTLADFGTGYGSLAGLKSLPFDTLKIDGSFVQSLPNDDGNAAIFALIATLSQEFELDLVASGLQHYADAKALVGLGCGQAQGPLVSPPSTSRLRQPSSCSRSFRTSSWAAAKSRQPRSVKVVPPGHALWRSRPARRFELRPARPDRAAWPSSQQRLQPAPALAGRQAGDSS</sequence>
<reference evidence="4 5" key="1">
    <citation type="journal article" date="2019" name="Emerg. Microbes Infect.">
        <title>Comprehensive subspecies identification of 175 nontuberculous mycobacteria species based on 7547 genomic profiles.</title>
        <authorList>
            <person name="Matsumoto Y."/>
            <person name="Kinjo T."/>
            <person name="Motooka D."/>
            <person name="Nabeya D."/>
            <person name="Jung N."/>
            <person name="Uechi K."/>
            <person name="Horii T."/>
            <person name="Iida T."/>
            <person name="Fujita J."/>
            <person name="Nakamura S."/>
        </authorList>
    </citation>
    <scope>NUCLEOTIDE SEQUENCE [LARGE SCALE GENOMIC DNA]</scope>
    <source>
        <strain evidence="4 5">JCM 15296</strain>
    </source>
</reference>
<dbReference type="SUPFAM" id="SSF55781">
    <property type="entry name" value="GAF domain-like"/>
    <property type="match status" value="1"/>
</dbReference>
<dbReference type="PANTHER" id="PTHR44757:SF2">
    <property type="entry name" value="BIOFILM ARCHITECTURE MAINTENANCE PROTEIN MBAA"/>
    <property type="match status" value="1"/>
</dbReference>
<dbReference type="PROSITE" id="PS50887">
    <property type="entry name" value="GGDEF"/>
    <property type="match status" value="1"/>
</dbReference>
<dbReference type="EMBL" id="AP022577">
    <property type="protein sequence ID" value="BBX87999.1"/>
    <property type="molecule type" value="Genomic_DNA"/>
</dbReference>
<dbReference type="PANTHER" id="PTHR44757">
    <property type="entry name" value="DIGUANYLATE CYCLASE DGCP"/>
    <property type="match status" value="1"/>
</dbReference>
<dbReference type="InterPro" id="IPR043128">
    <property type="entry name" value="Rev_trsase/Diguanyl_cyclase"/>
</dbReference>
<dbReference type="SUPFAM" id="SSF55073">
    <property type="entry name" value="Nucleotide cyclase"/>
    <property type="match status" value="1"/>
</dbReference>
<dbReference type="InterPro" id="IPR000160">
    <property type="entry name" value="GGDEF_dom"/>
</dbReference>
<organism evidence="4 5">
    <name type="scientific">Mycolicibacterium aubagnense</name>
    <dbReference type="NCBI Taxonomy" id="319707"/>
    <lineage>
        <taxon>Bacteria</taxon>
        <taxon>Bacillati</taxon>
        <taxon>Actinomycetota</taxon>
        <taxon>Actinomycetes</taxon>
        <taxon>Mycobacteriales</taxon>
        <taxon>Mycobacteriaceae</taxon>
        <taxon>Mycolicibacterium</taxon>
    </lineage>
</organism>
<gene>
    <name evidence="4" type="ORF">MAUB_58720</name>
</gene>
<protein>
    <submittedName>
        <fullName evidence="4">Bifunctional diguanylate cyclase/phosphodiesterase</fullName>
    </submittedName>
</protein>
<feature type="domain" description="GGDEF" evidence="3">
    <location>
        <begin position="201"/>
        <end position="334"/>
    </location>
</feature>
<dbReference type="RefSeq" id="WP_138233527.1">
    <property type="nucleotide sequence ID" value="NZ_AP022577.1"/>
</dbReference>
<dbReference type="SUPFAM" id="SSF141868">
    <property type="entry name" value="EAL domain-like"/>
    <property type="match status" value="1"/>
</dbReference>
<dbReference type="CDD" id="cd01949">
    <property type="entry name" value="GGDEF"/>
    <property type="match status" value="1"/>
</dbReference>
<feature type="compositionally biased region" description="Basic and acidic residues" evidence="1">
    <location>
        <begin position="630"/>
        <end position="641"/>
    </location>
</feature>
<evidence type="ECO:0000256" key="1">
    <source>
        <dbReference type="SAM" id="MobiDB-lite"/>
    </source>
</evidence>
<feature type="domain" description="EAL" evidence="2">
    <location>
        <begin position="343"/>
        <end position="597"/>
    </location>
</feature>
<dbReference type="NCBIfam" id="TIGR00254">
    <property type="entry name" value="GGDEF"/>
    <property type="match status" value="1"/>
</dbReference>
<accession>A0ABM7IMK4</accession>
<proteinExistence type="predicted"/>